<sequence>MHSIGFGYAMNFAGRDLLGQARNLLKIAEELQMAAKEMDGGMTGSRIAPWTEKTS</sequence>
<proteinExistence type="predicted"/>
<reference evidence="1" key="1">
    <citation type="submission" date="2016-01" db="EMBL/GenBank/DDBJ databases">
        <authorList>
            <person name="Peeters C."/>
        </authorList>
    </citation>
    <scope>NUCLEOTIDE SEQUENCE [LARGE SCALE GENOMIC DNA]</scope>
    <source>
        <strain evidence="1">LMG 29323</strain>
    </source>
</reference>
<evidence type="ECO:0000313" key="2">
    <source>
        <dbReference type="Proteomes" id="UP000054911"/>
    </source>
</evidence>
<dbReference type="STRING" id="1777141.AWB80_06615"/>
<name>A0A158DBG0_9BURK</name>
<comment type="caution">
    <text evidence="1">The sequence shown here is derived from an EMBL/GenBank/DDBJ whole genome shotgun (WGS) entry which is preliminary data.</text>
</comment>
<gene>
    <name evidence="1" type="ORF">AWB80_06615</name>
</gene>
<accession>A0A158DBG0</accession>
<dbReference type="Proteomes" id="UP000054911">
    <property type="component" value="Unassembled WGS sequence"/>
</dbReference>
<dbReference type="AlphaFoldDB" id="A0A158DBG0"/>
<keyword evidence="2" id="KW-1185">Reference proteome</keyword>
<organism evidence="1 2">
    <name type="scientific">Caballeronia pedi</name>
    <dbReference type="NCBI Taxonomy" id="1777141"/>
    <lineage>
        <taxon>Bacteria</taxon>
        <taxon>Pseudomonadati</taxon>
        <taxon>Pseudomonadota</taxon>
        <taxon>Betaproteobacteria</taxon>
        <taxon>Burkholderiales</taxon>
        <taxon>Burkholderiaceae</taxon>
        <taxon>Caballeronia</taxon>
    </lineage>
</organism>
<protein>
    <submittedName>
        <fullName evidence="1">Uncharacterized protein</fullName>
    </submittedName>
</protein>
<dbReference type="EMBL" id="FCOE02000035">
    <property type="protein sequence ID" value="SAK91909.1"/>
    <property type="molecule type" value="Genomic_DNA"/>
</dbReference>
<evidence type="ECO:0000313" key="1">
    <source>
        <dbReference type="EMBL" id="SAK91909.1"/>
    </source>
</evidence>